<dbReference type="InterPro" id="IPR052515">
    <property type="entry name" value="Gfo/Idh/MocA_Oxidoreductase"/>
</dbReference>
<comment type="caution">
    <text evidence="3">The sequence shown here is derived from an EMBL/GenBank/DDBJ whole genome shotgun (WGS) entry which is preliminary data.</text>
</comment>
<protein>
    <submittedName>
        <fullName evidence="3">Putative dehydrogenase</fullName>
    </submittedName>
</protein>
<evidence type="ECO:0000313" key="4">
    <source>
        <dbReference type="Proteomes" id="UP000295064"/>
    </source>
</evidence>
<dbReference type="InterPro" id="IPR036291">
    <property type="entry name" value="NAD(P)-bd_dom_sf"/>
</dbReference>
<dbReference type="OrthoDB" id="9781966at2"/>
<dbReference type="RefSeq" id="WP_133514405.1">
    <property type="nucleotide sequence ID" value="NZ_SNWX01000005.1"/>
</dbReference>
<feature type="domain" description="Gfo/Idh/MocA-like oxidoreductase N-terminal" evidence="1">
    <location>
        <begin position="6"/>
        <end position="130"/>
    </location>
</feature>
<dbReference type="PANTHER" id="PTHR43249">
    <property type="entry name" value="UDP-N-ACETYL-2-AMINO-2-DEOXY-D-GLUCURONATE OXIDASE"/>
    <property type="match status" value="1"/>
</dbReference>
<name>A0A4V3CFI0_9FIRM</name>
<dbReference type="EMBL" id="SNWX01000005">
    <property type="protein sequence ID" value="TDO93912.1"/>
    <property type="molecule type" value="Genomic_DNA"/>
</dbReference>
<evidence type="ECO:0000313" key="3">
    <source>
        <dbReference type="EMBL" id="TDO93912.1"/>
    </source>
</evidence>
<dbReference type="Pfam" id="PF01408">
    <property type="entry name" value="GFO_IDH_MocA"/>
    <property type="match status" value="1"/>
</dbReference>
<dbReference type="InterPro" id="IPR000683">
    <property type="entry name" value="Gfo/Idh/MocA-like_OxRdtase_N"/>
</dbReference>
<proteinExistence type="predicted"/>
<dbReference type="SUPFAM" id="SSF51735">
    <property type="entry name" value="NAD(P)-binding Rossmann-fold domains"/>
    <property type="match status" value="1"/>
</dbReference>
<feature type="domain" description="GFO/IDH/MocA-like oxidoreductase" evidence="2">
    <location>
        <begin position="138"/>
        <end position="272"/>
    </location>
</feature>
<dbReference type="Pfam" id="PF22725">
    <property type="entry name" value="GFO_IDH_MocA_C3"/>
    <property type="match status" value="1"/>
</dbReference>
<dbReference type="Proteomes" id="UP000295064">
    <property type="component" value="Unassembled WGS sequence"/>
</dbReference>
<dbReference type="Gene3D" id="3.30.360.10">
    <property type="entry name" value="Dihydrodipicolinate Reductase, domain 2"/>
    <property type="match status" value="1"/>
</dbReference>
<dbReference type="Gene3D" id="3.40.50.720">
    <property type="entry name" value="NAD(P)-binding Rossmann-like Domain"/>
    <property type="match status" value="1"/>
</dbReference>
<sequence length="408" mass="46583">MRKVGLAVVGVNNFAEFYLDKIAELESEEQIKLTAVVIHDQVNNADKVRELRHKGIAVYSSYESLLKDAKSCVDIIGLPVSIPTHAEMAIKGMNAGYNILLEKPPAPTVQEIDAIIKTEKETGRFCSIGFQFIHSHTIRKIKQFILEGKLGEIKEIAAKGFWPRFKSYYDRNDWAGKSIAMGQLVLDGPMHNAFAHYLNNMIFIASSEMNKSASLKRIRAELYRAHSYIEADDTSCMEIETVNGVSIYFYVTHAPEELRHPYMEIIGEKGRIKWNMENEKTVIELKNNEVIQFDNNNIDPYKEEFRVVARKQLGEIKNLYCTPENTRNFVVAINGAYDSAQKIKAVPQDLIEEFTNDDGEYQTVLPGIDKLIDRAFAERKLLSDLEIDWAVKTKWVNVENYPGFNPFN</sequence>
<dbReference type="SUPFAM" id="SSF55347">
    <property type="entry name" value="Glyceraldehyde-3-phosphate dehydrogenase-like, C-terminal domain"/>
    <property type="match status" value="1"/>
</dbReference>
<dbReference type="InterPro" id="IPR055170">
    <property type="entry name" value="GFO_IDH_MocA-like_dom"/>
</dbReference>
<evidence type="ECO:0000259" key="2">
    <source>
        <dbReference type="Pfam" id="PF22725"/>
    </source>
</evidence>
<accession>A0A4V3CFI0</accession>
<reference evidence="3 4" key="1">
    <citation type="submission" date="2019-03" db="EMBL/GenBank/DDBJ databases">
        <title>Subsurface microbial communities from deep shales in Ohio and West Virginia, USA.</title>
        <authorList>
            <person name="Wrighton K."/>
        </authorList>
    </citation>
    <scope>NUCLEOTIDE SEQUENCE [LARGE SCALE GENOMIC DNA]</scope>
    <source>
        <strain evidence="3 4">MA284_T2</strain>
    </source>
</reference>
<dbReference type="PANTHER" id="PTHR43249:SF1">
    <property type="entry name" value="D-GLUCOSIDE 3-DEHYDROGENASE"/>
    <property type="match status" value="1"/>
</dbReference>
<gene>
    <name evidence="3" type="ORF">DFR79_10564</name>
</gene>
<dbReference type="GO" id="GO:0000166">
    <property type="term" value="F:nucleotide binding"/>
    <property type="evidence" value="ECO:0007669"/>
    <property type="project" value="InterPro"/>
</dbReference>
<evidence type="ECO:0000259" key="1">
    <source>
        <dbReference type="Pfam" id="PF01408"/>
    </source>
</evidence>
<dbReference type="AlphaFoldDB" id="A0A4V3CFI0"/>
<organism evidence="3 4">
    <name type="scientific">Halanaerobium saccharolyticum</name>
    <dbReference type="NCBI Taxonomy" id="43595"/>
    <lineage>
        <taxon>Bacteria</taxon>
        <taxon>Bacillati</taxon>
        <taxon>Bacillota</taxon>
        <taxon>Clostridia</taxon>
        <taxon>Halanaerobiales</taxon>
        <taxon>Halanaerobiaceae</taxon>
        <taxon>Halanaerobium</taxon>
    </lineage>
</organism>